<dbReference type="EMBL" id="FOCP01000003">
    <property type="protein sequence ID" value="SEM84664.1"/>
    <property type="molecule type" value="Genomic_DNA"/>
</dbReference>
<evidence type="ECO:0000313" key="1">
    <source>
        <dbReference type="EMBL" id="SEM84664.1"/>
    </source>
</evidence>
<dbReference type="OrthoDB" id="5405851at2"/>
<gene>
    <name evidence="1" type="ORF">SAMN05216325_10336</name>
</gene>
<sequence length="118" mass="12786">MKSTIAVITIGFSLLLLILVAPVYASSITAIQEINTSPARFDGKTVTLRGVTKDPTRIPVIDLKAYVLEDDTGEIIILTSDNLPEMGKTTTVRVCIDHLAVIKGEALGTTVVELQRYE</sequence>
<dbReference type="Proteomes" id="UP000199459">
    <property type="component" value="Unassembled WGS sequence"/>
</dbReference>
<protein>
    <recommendedName>
        <fullName evidence="3">DUF5666 domain-containing protein</fullName>
    </recommendedName>
</protein>
<reference evidence="1 2" key="1">
    <citation type="submission" date="2016-10" db="EMBL/GenBank/DDBJ databases">
        <authorList>
            <person name="de Groot N.N."/>
        </authorList>
    </citation>
    <scope>NUCLEOTIDE SEQUENCE [LARGE SCALE GENOMIC DNA]</scope>
    <source>
        <strain evidence="1 2">Nm22</strain>
    </source>
</reference>
<accession>A0A1H8BRB2</accession>
<dbReference type="RefSeq" id="WP_090627764.1">
    <property type="nucleotide sequence ID" value="NZ_FOCP01000003.1"/>
</dbReference>
<evidence type="ECO:0008006" key="3">
    <source>
        <dbReference type="Google" id="ProtNLM"/>
    </source>
</evidence>
<evidence type="ECO:0000313" key="2">
    <source>
        <dbReference type="Proteomes" id="UP000199459"/>
    </source>
</evidence>
<organism evidence="1 2">
    <name type="scientific">Nitrosomonas marina</name>
    <dbReference type="NCBI Taxonomy" id="917"/>
    <lineage>
        <taxon>Bacteria</taxon>
        <taxon>Pseudomonadati</taxon>
        <taxon>Pseudomonadota</taxon>
        <taxon>Betaproteobacteria</taxon>
        <taxon>Nitrosomonadales</taxon>
        <taxon>Nitrosomonadaceae</taxon>
        <taxon>Nitrosomonas</taxon>
    </lineage>
</organism>
<dbReference type="STRING" id="917.SAMN05216326_12634"/>
<dbReference type="AlphaFoldDB" id="A0A1H8BRB2"/>
<name>A0A1H8BRB2_9PROT</name>
<proteinExistence type="predicted"/>